<dbReference type="PROSITE" id="PS00028">
    <property type="entry name" value="ZINC_FINGER_C2H2_1"/>
    <property type="match status" value="1"/>
</dbReference>
<protein>
    <submittedName>
        <fullName evidence="4">Zinc finger, C2H2 type</fullName>
    </submittedName>
</protein>
<name>A0AAW1N951_POPJA</name>
<feature type="domain" description="C2H2-type" evidence="3">
    <location>
        <begin position="130"/>
        <end position="158"/>
    </location>
</feature>
<dbReference type="EMBL" id="JASPKY010000003">
    <property type="protein sequence ID" value="KAK9758422.1"/>
    <property type="molecule type" value="Genomic_DNA"/>
</dbReference>
<keyword evidence="1" id="KW-0863">Zinc-finger</keyword>
<keyword evidence="1" id="KW-0479">Metal-binding</keyword>
<sequence length="161" mass="18672">MVVLSVPAKWSEQDERQPSPHHVYVHTTQPPQTAAAIYIADVTSQPVVVKQEYQSQSSQYASAHFLDSNDDLTQSKSYHASDNNYPLRTKDYCEIFTKISEDPALYKCNVCEKTVTNRWHHASIHRPQYNKCPKCHQLFTRKDNMKAHMRLKHGMFRPIVV</sequence>
<comment type="caution">
    <text evidence="4">The sequence shown here is derived from an EMBL/GenBank/DDBJ whole genome shotgun (WGS) entry which is preliminary data.</text>
</comment>
<organism evidence="4 5">
    <name type="scientific">Popillia japonica</name>
    <name type="common">Japanese beetle</name>
    <dbReference type="NCBI Taxonomy" id="7064"/>
    <lineage>
        <taxon>Eukaryota</taxon>
        <taxon>Metazoa</taxon>
        <taxon>Ecdysozoa</taxon>
        <taxon>Arthropoda</taxon>
        <taxon>Hexapoda</taxon>
        <taxon>Insecta</taxon>
        <taxon>Pterygota</taxon>
        <taxon>Neoptera</taxon>
        <taxon>Endopterygota</taxon>
        <taxon>Coleoptera</taxon>
        <taxon>Polyphaga</taxon>
        <taxon>Scarabaeiformia</taxon>
        <taxon>Scarabaeidae</taxon>
        <taxon>Rutelinae</taxon>
        <taxon>Popillia</taxon>
    </lineage>
</organism>
<dbReference type="Proteomes" id="UP001458880">
    <property type="component" value="Unassembled WGS sequence"/>
</dbReference>
<dbReference type="GO" id="GO:0008270">
    <property type="term" value="F:zinc ion binding"/>
    <property type="evidence" value="ECO:0007669"/>
    <property type="project" value="UniProtKB-KW"/>
</dbReference>
<dbReference type="PROSITE" id="PS50157">
    <property type="entry name" value="ZINC_FINGER_C2H2_2"/>
    <property type="match status" value="1"/>
</dbReference>
<feature type="region of interest" description="Disordered" evidence="2">
    <location>
        <begin position="1"/>
        <end position="21"/>
    </location>
</feature>
<evidence type="ECO:0000313" key="5">
    <source>
        <dbReference type="Proteomes" id="UP001458880"/>
    </source>
</evidence>
<dbReference type="Gene3D" id="3.30.160.60">
    <property type="entry name" value="Classic Zinc Finger"/>
    <property type="match status" value="1"/>
</dbReference>
<evidence type="ECO:0000313" key="4">
    <source>
        <dbReference type="EMBL" id="KAK9758422.1"/>
    </source>
</evidence>
<dbReference type="SUPFAM" id="SSF57667">
    <property type="entry name" value="beta-beta-alpha zinc fingers"/>
    <property type="match status" value="1"/>
</dbReference>
<evidence type="ECO:0000256" key="1">
    <source>
        <dbReference type="PROSITE-ProRule" id="PRU00042"/>
    </source>
</evidence>
<evidence type="ECO:0000259" key="3">
    <source>
        <dbReference type="PROSITE" id="PS50157"/>
    </source>
</evidence>
<gene>
    <name evidence="4" type="ORF">QE152_g687</name>
</gene>
<accession>A0AAW1N951</accession>
<dbReference type="SMART" id="SM00355">
    <property type="entry name" value="ZnF_C2H2"/>
    <property type="match status" value="2"/>
</dbReference>
<dbReference type="AlphaFoldDB" id="A0AAW1N951"/>
<dbReference type="FunFam" id="3.30.160.60:FF:003779">
    <property type="entry name" value="Fruitless"/>
    <property type="match status" value="1"/>
</dbReference>
<keyword evidence="5" id="KW-1185">Reference proteome</keyword>
<keyword evidence="1" id="KW-0862">Zinc</keyword>
<dbReference type="InterPro" id="IPR036236">
    <property type="entry name" value="Znf_C2H2_sf"/>
</dbReference>
<evidence type="ECO:0000256" key="2">
    <source>
        <dbReference type="SAM" id="MobiDB-lite"/>
    </source>
</evidence>
<proteinExistence type="predicted"/>
<reference evidence="4 5" key="1">
    <citation type="journal article" date="2024" name="BMC Genomics">
        <title>De novo assembly and annotation of Popillia japonica's genome with initial clues to its potential as an invasive pest.</title>
        <authorList>
            <person name="Cucini C."/>
            <person name="Boschi S."/>
            <person name="Funari R."/>
            <person name="Cardaioli E."/>
            <person name="Iannotti N."/>
            <person name="Marturano G."/>
            <person name="Paoli F."/>
            <person name="Bruttini M."/>
            <person name="Carapelli A."/>
            <person name="Frati F."/>
            <person name="Nardi F."/>
        </authorList>
    </citation>
    <scope>NUCLEOTIDE SEQUENCE [LARGE SCALE GENOMIC DNA]</scope>
    <source>
        <strain evidence="4">DMR45628</strain>
    </source>
</reference>
<dbReference type="Pfam" id="PF00096">
    <property type="entry name" value="zf-C2H2"/>
    <property type="match status" value="1"/>
</dbReference>
<dbReference type="InterPro" id="IPR013087">
    <property type="entry name" value="Znf_C2H2_type"/>
</dbReference>